<feature type="domain" description="Uracil-DNA glycosylase-like" evidence="7">
    <location>
        <begin position="59"/>
        <end position="236"/>
    </location>
</feature>
<feature type="non-terminal residue" evidence="8">
    <location>
        <position position="1"/>
    </location>
</feature>
<dbReference type="InterPro" id="IPR005122">
    <property type="entry name" value="Uracil-DNA_glycosylase-like"/>
</dbReference>
<comment type="similarity">
    <text evidence="1 6">Belongs to the uracil-DNA glycosylase (UDG) superfamily. UNG family.</text>
</comment>
<dbReference type="PANTHER" id="PTHR11264">
    <property type="entry name" value="URACIL-DNA GLYCOSYLASE"/>
    <property type="match status" value="1"/>
</dbReference>
<dbReference type="RefSeq" id="XP_025361928.1">
    <property type="nucleotide sequence ID" value="XM_025504058.1"/>
</dbReference>
<evidence type="ECO:0000256" key="4">
    <source>
        <dbReference type="ARBA" id="ARBA00023204"/>
    </source>
</evidence>
<evidence type="ECO:0000256" key="2">
    <source>
        <dbReference type="ARBA" id="ARBA00022763"/>
    </source>
</evidence>
<sequence>SDDPLALERTTMSPSWLTSLQPHLSSSSDFKQLKDYLRSQQSSGATIYPPAHLVHSWSQLTPRIEDVKVVVLGQDPYHGPGQAMGLSFSVPRGQAVPGSLKNMYKELRDEYGPGKGKGGFDAPSHGDLSGWASQGVLMLNSSLTVRKGEAGSHAGKGWEVLTREVLKLVVERATGGGGVVFLLWGQPASKTFSAAVPSSLSSHPNIKLLRSPHPSPLSAHRGFLGNGHFKKANEWLEKEGGWGQGGGVRWAD</sequence>
<dbReference type="GO" id="GO:0005739">
    <property type="term" value="C:mitochondrion"/>
    <property type="evidence" value="ECO:0007669"/>
    <property type="project" value="TreeGrafter"/>
</dbReference>
<evidence type="ECO:0000256" key="6">
    <source>
        <dbReference type="RuleBase" id="RU003780"/>
    </source>
</evidence>
<evidence type="ECO:0000259" key="7">
    <source>
        <dbReference type="SMART" id="SM00986"/>
    </source>
</evidence>
<dbReference type="STRING" id="1569628.A0A316UPU0"/>
<dbReference type="NCBIfam" id="NF003592">
    <property type="entry name" value="PRK05254.1-5"/>
    <property type="match status" value="1"/>
</dbReference>
<dbReference type="Pfam" id="PF03167">
    <property type="entry name" value="UDG"/>
    <property type="match status" value="1"/>
</dbReference>
<dbReference type="GeneID" id="37025881"/>
<dbReference type="PANTHER" id="PTHR11264:SF0">
    <property type="entry name" value="URACIL-DNA GLYCOSYLASE"/>
    <property type="match status" value="1"/>
</dbReference>
<dbReference type="InterPro" id="IPR018085">
    <property type="entry name" value="Ura-DNA_Glyclase_AS"/>
</dbReference>
<dbReference type="GO" id="GO:0005634">
    <property type="term" value="C:nucleus"/>
    <property type="evidence" value="ECO:0007669"/>
    <property type="project" value="TreeGrafter"/>
</dbReference>
<dbReference type="GO" id="GO:0097510">
    <property type="term" value="P:base-excision repair, AP site formation via deaminated base removal"/>
    <property type="evidence" value="ECO:0007669"/>
    <property type="project" value="TreeGrafter"/>
</dbReference>
<dbReference type="GO" id="GO:0004844">
    <property type="term" value="F:uracil DNA N-glycosylase activity"/>
    <property type="evidence" value="ECO:0007669"/>
    <property type="project" value="UniProtKB-UniRule"/>
</dbReference>
<dbReference type="AlphaFoldDB" id="A0A316UPU0"/>
<organism evidence="8 9">
    <name type="scientific">Jaminaea rosea</name>
    <dbReference type="NCBI Taxonomy" id="1569628"/>
    <lineage>
        <taxon>Eukaryota</taxon>
        <taxon>Fungi</taxon>
        <taxon>Dikarya</taxon>
        <taxon>Basidiomycota</taxon>
        <taxon>Ustilaginomycotina</taxon>
        <taxon>Exobasidiomycetes</taxon>
        <taxon>Microstromatales</taxon>
        <taxon>Microstromatales incertae sedis</taxon>
        <taxon>Jaminaea</taxon>
    </lineage>
</organism>
<dbReference type="EMBL" id="KZ819668">
    <property type="protein sequence ID" value="PWN27316.1"/>
    <property type="molecule type" value="Genomic_DNA"/>
</dbReference>
<dbReference type="SMART" id="SM00987">
    <property type="entry name" value="UreE_C"/>
    <property type="match status" value="1"/>
</dbReference>
<dbReference type="SUPFAM" id="SSF52141">
    <property type="entry name" value="Uracil-DNA glycosylase-like"/>
    <property type="match status" value="1"/>
</dbReference>
<evidence type="ECO:0000256" key="3">
    <source>
        <dbReference type="ARBA" id="ARBA00022801"/>
    </source>
</evidence>
<evidence type="ECO:0000313" key="8">
    <source>
        <dbReference type="EMBL" id="PWN27316.1"/>
    </source>
</evidence>
<keyword evidence="4 6" id="KW-0234">DNA repair</keyword>
<dbReference type="EC" id="3.2.2.27" evidence="6"/>
<evidence type="ECO:0000313" key="9">
    <source>
        <dbReference type="Proteomes" id="UP000245884"/>
    </source>
</evidence>
<proteinExistence type="inferred from homology"/>
<comment type="catalytic activity">
    <reaction evidence="6">
        <text>Hydrolyzes single-stranded DNA or mismatched double-stranded DNA and polynucleotides, releasing free uracil.</text>
        <dbReference type="EC" id="3.2.2.27"/>
    </reaction>
</comment>
<feature type="active site" description="Proton acceptor" evidence="5">
    <location>
        <position position="75"/>
    </location>
</feature>
<dbReference type="InterPro" id="IPR002043">
    <property type="entry name" value="UDG_fam1"/>
</dbReference>
<dbReference type="HAMAP" id="MF_00148">
    <property type="entry name" value="UDG"/>
    <property type="match status" value="1"/>
</dbReference>
<dbReference type="OrthoDB" id="10031947at2759"/>
<evidence type="ECO:0000256" key="5">
    <source>
        <dbReference type="PROSITE-ProRule" id="PRU10072"/>
    </source>
</evidence>
<gene>
    <name evidence="8" type="ORF">BDZ90DRAFT_209886</name>
</gene>
<evidence type="ECO:0000256" key="1">
    <source>
        <dbReference type="ARBA" id="ARBA00008184"/>
    </source>
</evidence>
<reference evidence="8 9" key="1">
    <citation type="journal article" date="2018" name="Mol. Biol. Evol.">
        <title>Broad Genomic Sampling Reveals a Smut Pathogenic Ancestry of the Fungal Clade Ustilaginomycotina.</title>
        <authorList>
            <person name="Kijpornyongpan T."/>
            <person name="Mondo S.J."/>
            <person name="Barry K."/>
            <person name="Sandor L."/>
            <person name="Lee J."/>
            <person name="Lipzen A."/>
            <person name="Pangilinan J."/>
            <person name="LaButti K."/>
            <person name="Hainaut M."/>
            <person name="Henrissat B."/>
            <person name="Grigoriev I.V."/>
            <person name="Spatafora J.W."/>
            <person name="Aime M.C."/>
        </authorList>
    </citation>
    <scope>NUCLEOTIDE SEQUENCE [LARGE SCALE GENOMIC DNA]</scope>
    <source>
        <strain evidence="8 9">MCA 5214</strain>
    </source>
</reference>
<feature type="non-terminal residue" evidence="8">
    <location>
        <position position="252"/>
    </location>
</feature>
<dbReference type="CDD" id="cd10027">
    <property type="entry name" value="UDG-F1-like"/>
    <property type="match status" value="1"/>
</dbReference>
<dbReference type="Proteomes" id="UP000245884">
    <property type="component" value="Unassembled WGS sequence"/>
</dbReference>
<dbReference type="NCBIfam" id="TIGR00628">
    <property type="entry name" value="ung"/>
    <property type="match status" value="1"/>
</dbReference>
<accession>A0A316UPU0</accession>
<comment type="function">
    <text evidence="6">Excises uracil residues from the DNA which can arise as a result of misincorporation of dUMP residues by DNA polymerase or due to deamination of cytosine.</text>
</comment>
<dbReference type="NCBIfam" id="NF003589">
    <property type="entry name" value="PRK05254.1-2"/>
    <property type="match status" value="1"/>
</dbReference>
<dbReference type="Gene3D" id="3.40.470.10">
    <property type="entry name" value="Uracil-DNA glycosylase-like domain"/>
    <property type="match status" value="1"/>
</dbReference>
<dbReference type="NCBIfam" id="NF003588">
    <property type="entry name" value="PRK05254.1-1"/>
    <property type="match status" value="1"/>
</dbReference>
<keyword evidence="3 6" id="KW-0378">Hydrolase</keyword>
<name>A0A316UPU0_9BASI</name>
<keyword evidence="9" id="KW-1185">Reference proteome</keyword>
<dbReference type="InterPro" id="IPR036895">
    <property type="entry name" value="Uracil-DNA_glycosylase-like_sf"/>
</dbReference>
<keyword evidence="2 6" id="KW-0227">DNA damage</keyword>
<protein>
    <recommendedName>
        <fullName evidence="6">Uracil-DNA glycosylase</fullName>
        <ecNumber evidence="6">3.2.2.27</ecNumber>
    </recommendedName>
</protein>
<dbReference type="SMART" id="SM00986">
    <property type="entry name" value="UDG"/>
    <property type="match status" value="1"/>
</dbReference>
<dbReference type="PROSITE" id="PS00130">
    <property type="entry name" value="U_DNA_GLYCOSYLASE"/>
    <property type="match status" value="1"/>
</dbReference>